<dbReference type="InterPro" id="IPR029044">
    <property type="entry name" value="Nucleotide-diphossugar_trans"/>
</dbReference>
<reference evidence="4 5" key="1">
    <citation type="journal article" date="2020" name="Microorganisms">
        <title>New Insight into Antimicrobial Compounds from Food and Marine-Sourced Carnobacterium Species through Phenotype and Genome Analyses.</title>
        <authorList>
            <person name="Begrem S."/>
            <person name="Ivaniuk F."/>
            <person name="Gigout-Chevalier F."/>
            <person name="Kolypczuk L."/>
            <person name="Bonnetot S."/>
            <person name="Leroi F."/>
            <person name="Grovel O."/>
            <person name="Delbarre-Ladrat C."/>
            <person name="Passerini D."/>
        </authorList>
    </citation>
    <scope>NUCLEOTIDE SEQUENCE [LARGE SCALE GENOMIC DNA]</scope>
    <source>
        <strain evidence="4 5">MIP2551</strain>
    </source>
</reference>
<dbReference type="Pfam" id="PF01501">
    <property type="entry name" value="Glyco_transf_8"/>
    <property type="match status" value="1"/>
</dbReference>
<dbReference type="RefSeq" id="WP_187948404.1">
    <property type="nucleotide sequence ID" value="NZ_WNJQ01000001.1"/>
</dbReference>
<proteinExistence type="predicted"/>
<sequence>MNLLFTLNENYLPPLYTVLRSIFYSNSKEKFTVYIMHQSISEQKLEDLQQFITKNGHTFCPIDCKNLFIEEIFVNRYYSIEMYYRLLAPFVLPAELDRVLYLDPDIINLRSFSSFYEQDFEGKLFVATTHDYATKWIQPINNIRLGTLASEDYFNTGVILMNLTLIRKTRNQEEIFTAIKVNKNRLVLPDQDIFNHLYWNEIKEADWQIYNLDARFYSQLNRVFPRKFSLEWVEQKVVFIHYCGKHKPWIERESYRHKLGGYYLYFEEPSRQVGNLDGLNENKE</sequence>
<dbReference type="Proteomes" id="UP000638836">
    <property type="component" value="Unassembled WGS sequence"/>
</dbReference>
<accession>A0ABR7T899</accession>
<evidence type="ECO:0000313" key="5">
    <source>
        <dbReference type="Proteomes" id="UP000638836"/>
    </source>
</evidence>
<evidence type="ECO:0000256" key="3">
    <source>
        <dbReference type="ARBA" id="ARBA00022723"/>
    </source>
</evidence>
<dbReference type="PANTHER" id="PTHR13778:SF47">
    <property type="entry name" value="LIPOPOLYSACCHARIDE 1,3-GALACTOSYLTRANSFERASE"/>
    <property type="match status" value="1"/>
</dbReference>
<evidence type="ECO:0000256" key="1">
    <source>
        <dbReference type="ARBA" id="ARBA00022676"/>
    </source>
</evidence>
<dbReference type="InterPro" id="IPR050748">
    <property type="entry name" value="Glycosyltrans_8_dom-fam"/>
</dbReference>
<keyword evidence="5" id="KW-1185">Reference proteome</keyword>
<keyword evidence="2" id="KW-0808">Transferase</keyword>
<dbReference type="PANTHER" id="PTHR13778">
    <property type="entry name" value="GLYCOSYLTRANSFERASE 8 DOMAIN-CONTAINING PROTEIN"/>
    <property type="match status" value="1"/>
</dbReference>
<gene>
    <name evidence="4" type="ORF">GLO26_00585</name>
</gene>
<name>A0ABR7T899_9LACT</name>
<dbReference type="SUPFAM" id="SSF53448">
    <property type="entry name" value="Nucleotide-diphospho-sugar transferases"/>
    <property type="match status" value="1"/>
</dbReference>
<evidence type="ECO:0000256" key="2">
    <source>
        <dbReference type="ARBA" id="ARBA00022679"/>
    </source>
</evidence>
<organism evidence="4 5">
    <name type="scientific">Carnobacterium inhibens</name>
    <dbReference type="NCBI Taxonomy" id="147709"/>
    <lineage>
        <taxon>Bacteria</taxon>
        <taxon>Bacillati</taxon>
        <taxon>Bacillota</taxon>
        <taxon>Bacilli</taxon>
        <taxon>Lactobacillales</taxon>
        <taxon>Carnobacteriaceae</taxon>
        <taxon>Carnobacterium</taxon>
    </lineage>
</organism>
<keyword evidence="3" id="KW-0479">Metal-binding</keyword>
<comment type="caution">
    <text evidence="4">The sequence shown here is derived from an EMBL/GenBank/DDBJ whole genome shotgun (WGS) entry which is preliminary data.</text>
</comment>
<dbReference type="Gene3D" id="3.90.550.10">
    <property type="entry name" value="Spore Coat Polysaccharide Biosynthesis Protein SpsA, Chain A"/>
    <property type="match status" value="1"/>
</dbReference>
<dbReference type="CDD" id="cd04194">
    <property type="entry name" value="GT8_A4GalT_like"/>
    <property type="match status" value="1"/>
</dbReference>
<dbReference type="EMBL" id="WNJQ01000001">
    <property type="protein sequence ID" value="MBC9824324.1"/>
    <property type="molecule type" value="Genomic_DNA"/>
</dbReference>
<evidence type="ECO:0000313" key="4">
    <source>
        <dbReference type="EMBL" id="MBC9824324.1"/>
    </source>
</evidence>
<protein>
    <submittedName>
        <fullName evidence="4">Glycosyltransferase family 8 protein</fullName>
    </submittedName>
</protein>
<dbReference type="InterPro" id="IPR002495">
    <property type="entry name" value="Glyco_trans_8"/>
</dbReference>
<keyword evidence="1" id="KW-0328">Glycosyltransferase</keyword>